<dbReference type="PANTHER" id="PTHR12837">
    <property type="entry name" value="POLY ADP-RIBOSE GLYCOHYDROLASE"/>
    <property type="match status" value="1"/>
</dbReference>
<evidence type="ECO:0000256" key="2">
    <source>
        <dbReference type="ARBA" id="ARBA00012255"/>
    </source>
</evidence>
<dbReference type="GO" id="GO:0005975">
    <property type="term" value="P:carbohydrate metabolic process"/>
    <property type="evidence" value="ECO:0007669"/>
    <property type="project" value="InterPro"/>
</dbReference>
<dbReference type="GO" id="GO:1990966">
    <property type="term" value="P:ATP generation from poly-ADP-D-ribose"/>
    <property type="evidence" value="ECO:0007669"/>
    <property type="project" value="TreeGrafter"/>
</dbReference>
<name>A0A8S9L8N9_BRACR</name>
<evidence type="ECO:0000259" key="5">
    <source>
        <dbReference type="Pfam" id="PF05028"/>
    </source>
</evidence>
<evidence type="ECO:0000259" key="6">
    <source>
        <dbReference type="Pfam" id="PF20811"/>
    </source>
</evidence>
<gene>
    <name evidence="7" type="ORF">F2Q70_00028242</name>
</gene>
<feature type="active site" evidence="4">
    <location>
        <position position="285"/>
    </location>
</feature>
<dbReference type="GO" id="GO:0005634">
    <property type="term" value="C:nucleus"/>
    <property type="evidence" value="ECO:0007669"/>
    <property type="project" value="TreeGrafter"/>
</dbReference>
<organism evidence="7">
    <name type="scientific">Brassica cretica</name>
    <name type="common">Mustard</name>
    <dbReference type="NCBI Taxonomy" id="69181"/>
    <lineage>
        <taxon>Eukaryota</taxon>
        <taxon>Viridiplantae</taxon>
        <taxon>Streptophyta</taxon>
        <taxon>Embryophyta</taxon>
        <taxon>Tracheophyta</taxon>
        <taxon>Spermatophyta</taxon>
        <taxon>Magnoliopsida</taxon>
        <taxon>eudicotyledons</taxon>
        <taxon>Gunneridae</taxon>
        <taxon>Pentapetalae</taxon>
        <taxon>rosids</taxon>
        <taxon>malvids</taxon>
        <taxon>Brassicales</taxon>
        <taxon>Brassicaceae</taxon>
        <taxon>Brassiceae</taxon>
        <taxon>Brassica</taxon>
    </lineage>
</organism>
<evidence type="ECO:0000313" key="7">
    <source>
        <dbReference type="EMBL" id="KAF2601698.1"/>
    </source>
</evidence>
<evidence type="ECO:0000256" key="3">
    <source>
        <dbReference type="ARBA" id="ARBA00022801"/>
    </source>
</evidence>
<evidence type="ECO:0000256" key="1">
    <source>
        <dbReference type="ARBA" id="ARBA00009545"/>
    </source>
</evidence>
<feature type="domain" description="PARG catalytic Macro" evidence="5">
    <location>
        <begin position="343"/>
        <end position="551"/>
    </location>
</feature>
<feature type="domain" description="PARG helical" evidence="6">
    <location>
        <begin position="88"/>
        <end position="217"/>
    </location>
</feature>
<dbReference type="InterPro" id="IPR007724">
    <property type="entry name" value="Poly_GlycHdrlase"/>
</dbReference>
<evidence type="ECO:0000256" key="4">
    <source>
        <dbReference type="PIRSR" id="PIRSR607724-1"/>
    </source>
</evidence>
<dbReference type="EMBL" id="QGKY02000094">
    <property type="protein sequence ID" value="KAF2601698.1"/>
    <property type="molecule type" value="Genomic_DNA"/>
</dbReference>
<dbReference type="GO" id="GO:0004649">
    <property type="term" value="F:poly(ADP-ribose) glycohydrolase activity"/>
    <property type="evidence" value="ECO:0007669"/>
    <property type="project" value="UniProtKB-EC"/>
</dbReference>
<feature type="active site" evidence="4">
    <location>
        <position position="266"/>
    </location>
</feature>
<dbReference type="EC" id="3.2.1.143" evidence="2"/>
<dbReference type="PANTHER" id="PTHR12837:SF0">
    <property type="entry name" value="POLY(ADP-RIBOSE) GLYCOHYDROLASE"/>
    <property type="match status" value="1"/>
</dbReference>
<accession>A0A8S9L8N9</accession>
<sequence>MESRDDLNSILPYLPLLIRSSSLYWPPRVVEALKAMSEGPSHSRVDSGEVLWQAISDMRRSLSLSARLLSPSAPQGYAVLFDELIHGRDSKRWFDEIIPALARLLLQLPSLLEMHFHKADGVVGGVKTGLRLLEPQQAGVVFLSQELIGALLACAFFCLFPVSNRGAKDLPVINFDNLFASLYESYSESHESKIRCIMHYFERVCSCMPTGTVSFERKILPAEYHNSSTTAPDADFWSKSDISLCAFKVRSSGLIEDQSDDALEVDFANKYLGGGSLNRGCVQEEIRFMINPELIAGMLFLPRMDDNEAIEIVGAERFSCYTGLIVLWTSKLVDMSVFIALLSAVGAIEDQPGEALEVDFADEYIGGLTLSYDTLQEEIRFVINPELIAGMIFLPRMDVNEAIEIVGVERFSRYTGYGPSFQYAGDYTDEKDFDAFKRRKTRVIAIDALPNPGSTQYKPERLLREINKAFSGYLHQCKHQAGPPPSSAVESSKRWCMDDHEEKIGVATGNWGCGVFGGDPEVKIMLQWLAISQSGRPFMSYYTFGLQALQNVNQVIERIGLQEMKVGELWSKLVEYSAERLSRSTRLGFFSWFTSSLSATN</sequence>
<dbReference type="GO" id="GO:0005737">
    <property type="term" value="C:cytoplasm"/>
    <property type="evidence" value="ECO:0007669"/>
    <property type="project" value="TreeGrafter"/>
</dbReference>
<reference evidence="7" key="1">
    <citation type="submission" date="2019-12" db="EMBL/GenBank/DDBJ databases">
        <title>Genome sequencing and annotation of Brassica cretica.</title>
        <authorList>
            <person name="Studholme D.J."/>
            <person name="Sarris P.F."/>
        </authorList>
    </citation>
    <scope>NUCLEOTIDE SEQUENCE</scope>
    <source>
        <strain evidence="7">PFS-102/07</strain>
        <tissue evidence="7">Leaf</tissue>
    </source>
</reference>
<feature type="active site" evidence="4">
    <location>
        <position position="284"/>
    </location>
</feature>
<protein>
    <recommendedName>
        <fullName evidence="2">poly(ADP-ribose) glycohydrolase</fullName>
        <ecNumber evidence="2">3.2.1.143</ecNumber>
    </recommendedName>
</protein>
<dbReference type="Pfam" id="PF05028">
    <property type="entry name" value="PARG_cat_C"/>
    <property type="match status" value="2"/>
</dbReference>
<comment type="caution">
    <text evidence="7">The sequence shown here is derived from an EMBL/GenBank/DDBJ whole genome shotgun (WGS) entry which is preliminary data.</text>
</comment>
<dbReference type="GO" id="GO:0006282">
    <property type="term" value="P:regulation of DNA repair"/>
    <property type="evidence" value="ECO:0007669"/>
    <property type="project" value="InterPro"/>
</dbReference>
<dbReference type="InterPro" id="IPR046372">
    <property type="entry name" value="PARG_cat_C"/>
</dbReference>
<dbReference type="Pfam" id="PF20811">
    <property type="entry name" value="PARG_cat_N"/>
    <property type="match status" value="1"/>
</dbReference>
<comment type="similarity">
    <text evidence="1">Belongs to the poly(ADP-ribose) glycohydrolase family.</text>
</comment>
<dbReference type="AlphaFoldDB" id="A0A8S9L8N9"/>
<proteinExistence type="inferred from homology"/>
<keyword evidence="3" id="KW-0378">Hydrolase</keyword>
<feature type="domain" description="PARG catalytic Macro" evidence="5">
    <location>
        <begin position="235"/>
        <end position="324"/>
    </location>
</feature>
<dbReference type="GO" id="GO:0009225">
    <property type="term" value="P:nucleotide-sugar metabolic process"/>
    <property type="evidence" value="ECO:0007669"/>
    <property type="project" value="TreeGrafter"/>
</dbReference>
<dbReference type="InterPro" id="IPR048362">
    <property type="entry name" value="PARG_helical"/>
</dbReference>